<dbReference type="GO" id="GO:0005886">
    <property type="term" value="C:plasma membrane"/>
    <property type="evidence" value="ECO:0007669"/>
    <property type="project" value="UniProtKB-SubCell"/>
</dbReference>
<reference evidence="9" key="2">
    <citation type="submission" date="2016-02" db="EMBL/GenBank/DDBJ databases">
        <title>Draft genome sequence of five rapidly growing Mycobacterium species.</title>
        <authorList>
            <person name="Katahira K."/>
            <person name="Gotou Y."/>
            <person name="Iida K."/>
            <person name="Ogura Y."/>
            <person name="Hayashi T."/>
        </authorList>
    </citation>
    <scope>NUCLEOTIDE SEQUENCE [LARGE SCALE GENOMIC DNA]</scope>
    <source>
        <strain evidence="9">JCM15298</strain>
    </source>
</reference>
<dbReference type="Gene3D" id="1.20.1250.20">
    <property type="entry name" value="MFS general substrate transporter like domains"/>
    <property type="match status" value="1"/>
</dbReference>
<dbReference type="InterPro" id="IPR011701">
    <property type="entry name" value="MFS"/>
</dbReference>
<proteinExistence type="predicted"/>
<keyword evidence="9" id="KW-1185">Reference proteome</keyword>
<evidence type="ECO:0000256" key="2">
    <source>
        <dbReference type="ARBA" id="ARBA00022475"/>
    </source>
</evidence>
<feature type="transmembrane region" description="Helical" evidence="6">
    <location>
        <begin position="371"/>
        <end position="389"/>
    </location>
</feature>
<dbReference type="InterPro" id="IPR036259">
    <property type="entry name" value="MFS_trans_sf"/>
</dbReference>
<comment type="subcellular location">
    <subcellularLocation>
        <location evidence="1">Cell membrane</location>
        <topology evidence="1">Multi-pass membrane protein</topology>
    </subcellularLocation>
</comment>
<feature type="domain" description="Major facilitator superfamily (MFS) profile" evidence="7">
    <location>
        <begin position="1"/>
        <end position="396"/>
    </location>
</feature>
<dbReference type="Proteomes" id="UP000069443">
    <property type="component" value="Unassembled WGS sequence"/>
</dbReference>
<feature type="transmembrane region" description="Helical" evidence="6">
    <location>
        <begin position="279"/>
        <end position="299"/>
    </location>
</feature>
<sequence length="417" mass="42456">MILRHPVFRRLYTAQVTALAGTGLLTVALGLLAFDLAGGAAGAVLSTALAIKMVAYVFAAPVMSGLTAGLPRKAVLVGADIVRAVVALALPWVDQVWQIYLLVFVLQAASATFTPTFQAVIADVLPDERQYTRALALSRLAYDLEALLSPLLAAALLTVVSYHGLFAGTGAGFLVSLVLVLGTAIPRHPATGASAPLLSRISVGTRIMLRSRELRSLLAMNVVAASATGLVVVNTVVYVRGLLGGGNADVALLLACYGAGSMTLALLIPGVLGRVADRTVMLGGAALAAAGLLATALVLATGSVGRPVLTALWIVLGAATSMITTPAGRLLRRNAGEHRTAVFTAQFSLSHAGFLITYPVAGWIGAAVDQAAAAGILAILATFAAIVAVRMAGMARRAGTADEQGSTPARAEALAGP</sequence>
<dbReference type="GO" id="GO:0022857">
    <property type="term" value="F:transmembrane transporter activity"/>
    <property type="evidence" value="ECO:0007669"/>
    <property type="project" value="InterPro"/>
</dbReference>
<evidence type="ECO:0000256" key="4">
    <source>
        <dbReference type="ARBA" id="ARBA00022989"/>
    </source>
</evidence>
<evidence type="ECO:0000313" key="9">
    <source>
        <dbReference type="Proteomes" id="UP000069443"/>
    </source>
</evidence>
<feature type="transmembrane region" description="Helical" evidence="6">
    <location>
        <begin position="99"/>
        <end position="120"/>
    </location>
</feature>
<dbReference type="RefSeq" id="WP_062660343.1">
    <property type="nucleotide sequence ID" value="NZ_BCSY01000137.1"/>
</dbReference>
<dbReference type="Pfam" id="PF07690">
    <property type="entry name" value="MFS_1"/>
    <property type="match status" value="1"/>
</dbReference>
<dbReference type="PANTHER" id="PTHR23513:SF11">
    <property type="entry name" value="STAPHYLOFERRIN A TRANSPORTER"/>
    <property type="match status" value="1"/>
</dbReference>
<dbReference type="OrthoDB" id="4368225at2"/>
<dbReference type="AlphaFoldDB" id="A0A100WK70"/>
<dbReference type="STRING" id="228230.RMCC_6666"/>
<feature type="transmembrane region" description="Helical" evidence="6">
    <location>
        <begin position="165"/>
        <end position="185"/>
    </location>
</feature>
<feature type="transmembrane region" description="Helical" evidence="6">
    <location>
        <begin position="217"/>
        <end position="239"/>
    </location>
</feature>
<evidence type="ECO:0000259" key="7">
    <source>
        <dbReference type="PROSITE" id="PS50850"/>
    </source>
</evidence>
<feature type="transmembrane region" description="Helical" evidence="6">
    <location>
        <begin position="343"/>
        <end position="365"/>
    </location>
</feature>
<evidence type="ECO:0000256" key="3">
    <source>
        <dbReference type="ARBA" id="ARBA00022692"/>
    </source>
</evidence>
<keyword evidence="5 6" id="KW-0472">Membrane</keyword>
<keyword evidence="4 6" id="KW-1133">Transmembrane helix</keyword>
<dbReference type="InterPro" id="IPR020846">
    <property type="entry name" value="MFS_dom"/>
</dbReference>
<gene>
    <name evidence="8" type="ORF">RMCC_6666</name>
</gene>
<feature type="transmembrane region" description="Helical" evidence="6">
    <location>
        <begin position="311"/>
        <end position="331"/>
    </location>
</feature>
<protein>
    <submittedName>
        <fullName evidence="8">Transporter</fullName>
    </submittedName>
</protein>
<dbReference type="PROSITE" id="PS50850">
    <property type="entry name" value="MFS"/>
    <property type="match status" value="1"/>
</dbReference>
<reference evidence="9" key="1">
    <citation type="journal article" date="2016" name="Genome Announc.">
        <title>Draft Genome Sequences of Five Rapidly Growing Mycobacterium Species, M. thermoresistibile, M. fortuitum subsp. acetamidolyticum, M. canariasense, M. brisbanense, and M. novocastrense.</title>
        <authorList>
            <person name="Katahira K."/>
            <person name="Ogura Y."/>
            <person name="Gotoh Y."/>
            <person name="Hayashi T."/>
        </authorList>
    </citation>
    <scope>NUCLEOTIDE SEQUENCE [LARGE SCALE GENOMIC DNA]</scope>
    <source>
        <strain evidence="9">JCM15298</strain>
    </source>
</reference>
<feature type="transmembrane region" description="Helical" evidence="6">
    <location>
        <begin position="251"/>
        <end position="272"/>
    </location>
</feature>
<evidence type="ECO:0000256" key="6">
    <source>
        <dbReference type="SAM" id="Phobius"/>
    </source>
</evidence>
<feature type="transmembrane region" description="Helical" evidence="6">
    <location>
        <begin position="12"/>
        <end position="34"/>
    </location>
</feature>
<organism evidence="8 9">
    <name type="scientific">Mycolicibacterium canariasense</name>
    <name type="common">Mycobacterium canariasense</name>
    <dbReference type="NCBI Taxonomy" id="228230"/>
    <lineage>
        <taxon>Bacteria</taxon>
        <taxon>Bacillati</taxon>
        <taxon>Actinomycetota</taxon>
        <taxon>Actinomycetes</taxon>
        <taxon>Mycobacteriales</taxon>
        <taxon>Mycobacteriaceae</taxon>
        <taxon>Mycolicibacterium</taxon>
    </lineage>
</organism>
<accession>A0A100WK70</accession>
<dbReference type="SUPFAM" id="SSF103473">
    <property type="entry name" value="MFS general substrate transporter"/>
    <property type="match status" value="1"/>
</dbReference>
<dbReference type="EMBL" id="BCSY01000137">
    <property type="protein sequence ID" value="GAS99701.1"/>
    <property type="molecule type" value="Genomic_DNA"/>
</dbReference>
<keyword evidence="2" id="KW-1003">Cell membrane</keyword>
<evidence type="ECO:0000256" key="1">
    <source>
        <dbReference type="ARBA" id="ARBA00004651"/>
    </source>
</evidence>
<name>A0A100WK70_MYCCR</name>
<dbReference type="PANTHER" id="PTHR23513">
    <property type="entry name" value="INTEGRAL MEMBRANE EFFLUX PROTEIN-RELATED"/>
    <property type="match status" value="1"/>
</dbReference>
<evidence type="ECO:0000313" key="8">
    <source>
        <dbReference type="EMBL" id="GAS99701.1"/>
    </source>
</evidence>
<comment type="caution">
    <text evidence="8">The sequence shown here is derived from an EMBL/GenBank/DDBJ whole genome shotgun (WGS) entry which is preliminary data.</text>
</comment>
<keyword evidence="3 6" id="KW-0812">Transmembrane</keyword>
<feature type="transmembrane region" description="Helical" evidence="6">
    <location>
        <begin position="40"/>
        <end position="62"/>
    </location>
</feature>
<evidence type="ECO:0000256" key="5">
    <source>
        <dbReference type="ARBA" id="ARBA00023136"/>
    </source>
</evidence>